<dbReference type="STRING" id="1045855.DSC_05465"/>
<dbReference type="eggNOG" id="ENOG5031HBY">
    <property type="taxonomic scope" value="Bacteria"/>
</dbReference>
<evidence type="ECO:0008006" key="4">
    <source>
        <dbReference type="Google" id="ProtNLM"/>
    </source>
</evidence>
<dbReference type="EMBL" id="CP003093">
    <property type="protein sequence ID" value="AER55744.1"/>
    <property type="molecule type" value="Genomic_DNA"/>
</dbReference>
<dbReference type="OrthoDB" id="9787530at2"/>
<keyword evidence="1" id="KW-0812">Transmembrane</keyword>
<evidence type="ECO:0000256" key="1">
    <source>
        <dbReference type="SAM" id="Phobius"/>
    </source>
</evidence>
<accession>G7UQD2</accession>
<protein>
    <recommendedName>
        <fullName evidence="4">Transmembrane protein</fullName>
    </recommendedName>
</protein>
<proteinExistence type="predicted"/>
<feature type="transmembrane region" description="Helical" evidence="1">
    <location>
        <begin position="125"/>
        <end position="150"/>
    </location>
</feature>
<sequence>MTPHLPTRSGQRAAILVLLAALMVATRSHLPALLTHLGPIPDASWAVFFMAGFYLRGWSRWAFPLFMALAVGVDYAVITGQGMDFWAHYCVSAAYWCLVPAYLVLWAGGSLTARLSQQLSDQRTLLVAGLALVASVALCHLISQGSFYWISDSVSQPSLAGWAKNYGDWFLPFLRSTALYVGLGVIVHVGLAQVARLAGPQERAAG</sequence>
<feature type="transmembrane region" description="Helical" evidence="1">
    <location>
        <begin position="170"/>
        <end position="191"/>
    </location>
</feature>
<dbReference type="Proteomes" id="UP000005870">
    <property type="component" value="Chromosome"/>
</dbReference>
<dbReference type="AlphaFoldDB" id="G7UQD2"/>
<feature type="transmembrane region" description="Helical" evidence="1">
    <location>
        <begin position="37"/>
        <end position="55"/>
    </location>
</feature>
<dbReference type="RefSeq" id="WP_014159921.1">
    <property type="nucleotide sequence ID" value="NC_016147.2"/>
</dbReference>
<feature type="transmembrane region" description="Helical" evidence="1">
    <location>
        <begin position="93"/>
        <end position="113"/>
    </location>
</feature>
<evidence type="ECO:0000313" key="2">
    <source>
        <dbReference type="EMBL" id="AER55744.1"/>
    </source>
</evidence>
<keyword evidence="1" id="KW-1133">Transmembrane helix</keyword>
<keyword evidence="1" id="KW-0472">Membrane</keyword>
<organism evidence="2 3">
    <name type="scientific">Pseudoxanthomonas spadix (strain BD-a59)</name>
    <dbReference type="NCBI Taxonomy" id="1045855"/>
    <lineage>
        <taxon>Bacteria</taxon>
        <taxon>Pseudomonadati</taxon>
        <taxon>Pseudomonadota</taxon>
        <taxon>Gammaproteobacteria</taxon>
        <taxon>Lysobacterales</taxon>
        <taxon>Lysobacteraceae</taxon>
        <taxon>Pseudoxanthomonas</taxon>
    </lineage>
</organism>
<evidence type="ECO:0000313" key="3">
    <source>
        <dbReference type="Proteomes" id="UP000005870"/>
    </source>
</evidence>
<keyword evidence="3" id="KW-1185">Reference proteome</keyword>
<reference evidence="2 3" key="1">
    <citation type="journal article" date="2012" name="J. Bacteriol.">
        <title>Complete Genome Sequence of the BTEX-Degrading Bacterium Pseudoxanthomonas spadix BD-a59.</title>
        <authorList>
            <person name="Lee S.H."/>
            <person name="Jin H.M."/>
            <person name="Lee H.J."/>
            <person name="Kim J.M."/>
            <person name="Jeon C.O."/>
        </authorList>
    </citation>
    <scope>NUCLEOTIDE SEQUENCE [LARGE SCALE GENOMIC DNA]</scope>
    <source>
        <strain evidence="2 3">BD-a59</strain>
    </source>
</reference>
<feature type="transmembrane region" description="Helical" evidence="1">
    <location>
        <begin position="62"/>
        <end position="81"/>
    </location>
</feature>
<dbReference type="KEGG" id="psd:DSC_05465"/>
<gene>
    <name evidence="2" type="ordered locus">DSC_05465</name>
</gene>
<name>G7UQD2_PSEUP</name>
<dbReference type="HOGENOM" id="CLU_086387_1_0_6"/>